<evidence type="ECO:0000313" key="1">
    <source>
        <dbReference type="EMBL" id="AWB92152.1"/>
    </source>
</evidence>
<name>A0A2S0WLI3_9ACTN</name>
<dbReference type="Proteomes" id="UP000244384">
    <property type="component" value="Chromosome"/>
</dbReference>
<protein>
    <submittedName>
        <fullName evidence="1">Uncharacterized protein</fullName>
    </submittedName>
</protein>
<reference evidence="2" key="1">
    <citation type="submission" date="2018-01" db="EMBL/GenBank/DDBJ databases">
        <authorList>
            <person name="Li J."/>
        </authorList>
    </citation>
    <scope>NUCLEOTIDE SEQUENCE [LARGE SCALE GENOMIC DNA]</scope>
    <source>
        <strain evidence="2">592</strain>
    </source>
</reference>
<gene>
    <name evidence="1" type="ORF">C3E78_08040</name>
</gene>
<dbReference type="EMBL" id="CP026952">
    <property type="protein sequence ID" value="AWB92152.1"/>
    <property type="molecule type" value="Genomic_DNA"/>
</dbReference>
<evidence type="ECO:0000313" key="2">
    <source>
        <dbReference type="Proteomes" id="UP000244384"/>
    </source>
</evidence>
<dbReference type="KEGG" id="aez:C3E78_08040"/>
<dbReference type="AlphaFoldDB" id="A0A2S0WLI3"/>
<sequence>MAVAGILLGAGFGLILGDFRMTKTTETTTKDEDIDTQGLAEGAILEESFKVLKDLTPGKTLLVLAVALVGLSLWAVTPSKPDVQVNVPASASPDQP</sequence>
<keyword evidence="2" id="KW-1185">Reference proteome</keyword>
<proteinExistence type="predicted"/>
<organism evidence="1 2">
    <name type="scientific">Aeromicrobium chenweiae</name>
    <dbReference type="NCBI Taxonomy" id="2079793"/>
    <lineage>
        <taxon>Bacteria</taxon>
        <taxon>Bacillati</taxon>
        <taxon>Actinomycetota</taxon>
        <taxon>Actinomycetes</taxon>
        <taxon>Propionibacteriales</taxon>
        <taxon>Nocardioidaceae</taxon>
        <taxon>Aeromicrobium</taxon>
    </lineage>
</organism>
<accession>A0A2S0WLI3</accession>